<evidence type="ECO:0000256" key="3">
    <source>
        <dbReference type="ARBA" id="ARBA00022705"/>
    </source>
</evidence>
<feature type="compositionally biased region" description="Low complexity" evidence="11">
    <location>
        <begin position="661"/>
        <end position="682"/>
    </location>
</feature>
<evidence type="ECO:0000259" key="12">
    <source>
        <dbReference type="PROSITE" id="PS50118"/>
    </source>
</evidence>
<dbReference type="InterPro" id="IPR009071">
    <property type="entry name" value="HMG_box_dom"/>
</dbReference>
<dbReference type="CDD" id="cd13231">
    <property type="entry name" value="PH2_SSRP1-like"/>
    <property type="match status" value="1"/>
</dbReference>
<dbReference type="CDD" id="cd21994">
    <property type="entry name" value="HMG-box_SSRP1-like"/>
    <property type="match status" value="1"/>
</dbReference>
<dbReference type="PROSITE" id="PS50118">
    <property type="entry name" value="HMG_BOX_2"/>
    <property type="match status" value="1"/>
</dbReference>
<dbReference type="AlphaFoldDB" id="A0A0R3TL40"/>
<feature type="compositionally biased region" description="Acidic residues" evidence="11">
    <location>
        <begin position="480"/>
        <end position="508"/>
    </location>
</feature>
<dbReference type="EMBL" id="UZAE01012154">
    <property type="protein sequence ID" value="VDO03787.1"/>
    <property type="molecule type" value="Genomic_DNA"/>
</dbReference>
<dbReference type="OrthoDB" id="498543at2759"/>
<evidence type="ECO:0000256" key="5">
    <source>
        <dbReference type="ARBA" id="ARBA00023015"/>
    </source>
</evidence>
<dbReference type="Gene3D" id="2.30.29.30">
    <property type="entry name" value="Pleckstrin-homology domain (PH domain)/Phosphotyrosine-binding domain (PTB)"/>
    <property type="match status" value="2"/>
</dbReference>
<evidence type="ECO:0000256" key="1">
    <source>
        <dbReference type="ARBA" id="ARBA00010060"/>
    </source>
</evidence>
<dbReference type="Pfam" id="PF17292">
    <property type="entry name" value="POB3_N"/>
    <property type="match status" value="1"/>
</dbReference>
<feature type="compositionally biased region" description="Basic residues" evidence="11">
    <location>
        <begin position="529"/>
        <end position="551"/>
    </location>
</feature>
<dbReference type="PANTHER" id="PTHR45849:SF1">
    <property type="entry name" value="FACT COMPLEX SUBUNIT SSRP1"/>
    <property type="match status" value="1"/>
</dbReference>
<protein>
    <recommendedName>
        <fullName evidence="10">FACT complex subunit SSRP1</fullName>
    </recommendedName>
</protein>
<keyword evidence="8 9" id="KW-0539">Nucleus</keyword>
<dbReference type="InterPro" id="IPR048993">
    <property type="entry name" value="SSRP1-like_PH1"/>
</dbReference>
<evidence type="ECO:0000313" key="13">
    <source>
        <dbReference type="EMBL" id="VDO03787.1"/>
    </source>
</evidence>
<evidence type="ECO:0000256" key="11">
    <source>
        <dbReference type="SAM" id="MobiDB-lite"/>
    </source>
</evidence>
<dbReference type="SMART" id="SM01287">
    <property type="entry name" value="Rtt106"/>
    <property type="match status" value="1"/>
</dbReference>
<dbReference type="Proteomes" id="UP000278807">
    <property type="component" value="Unassembled WGS sequence"/>
</dbReference>
<dbReference type="CDD" id="cd13230">
    <property type="entry name" value="PH1_SSRP1-like"/>
    <property type="match status" value="1"/>
</dbReference>
<proteinExistence type="inferred from homology"/>
<keyword evidence="3 10" id="KW-0235">DNA replication</keyword>
<evidence type="ECO:0000313" key="15">
    <source>
        <dbReference type="WBParaSite" id="HNAJ_0000793101-mRNA-1"/>
    </source>
</evidence>
<keyword evidence="2 10" id="KW-0158">Chromosome</keyword>
<feature type="compositionally biased region" description="Basic and acidic residues" evidence="11">
    <location>
        <begin position="553"/>
        <end position="564"/>
    </location>
</feature>
<reference evidence="15" key="1">
    <citation type="submission" date="2017-02" db="UniProtKB">
        <authorList>
            <consortium name="WormBaseParasite"/>
        </authorList>
    </citation>
    <scope>IDENTIFICATION</scope>
</reference>
<dbReference type="GO" id="GO:0003677">
    <property type="term" value="F:DNA binding"/>
    <property type="evidence" value="ECO:0007669"/>
    <property type="project" value="UniProtKB-UniRule"/>
</dbReference>
<dbReference type="GO" id="GO:0031491">
    <property type="term" value="F:nucleosome binding"/>
    <property type="evidence" value="ECO:0007669"/>
    <property type="project" value="TreeGrafter"/>
</dbReference>
<dbReference type="SUPFAM" id="SSF50729">
    <property type="entry name" value="PH domain-like"/>
    <property type="match status" value="1"/>
</dbReference>
<dbReference type="GO" id="GO:0006260">
    <property type="term" value="P:DNA replication"/>
    <property type="evidence" value="ECO:0007669"/>
    <property type="project" value="UniProtKB-KW"/>
</dbReference>
<feature type="domain" description="HMG box" evidence="12">
    <location>
        <begin position="567"/>
        <end position="636"/>
    </location>
</feature>
<dbReference type="FunFam" id="2.30.29.30:FF:000119">
    <property type="entry name" value="FACT complex subunit SSRP1"/>
    <property type="match status" value="1"/>
</dbReference>
<dbReference type="InterPro" id="IPR035417">
    <property type="entry name" value="SSRP1/POB3_N"/>
</dbReference>
<dbReference type="InterPro" id="IPR036910">
    <property type="entry name" value="HMG_box_dom_sf"/>
</dbReference>
<feature type="compositionally biased region" description="Basic and acidic residues" evidence="11">
    <location>
        <begin position="459"/>
        <end position="469"/>
    </location>
</feature>
<dbReference type="GO" id="GO:0042393">
    <property type="term" value="F:histone binding"/>
    <property type="evidence" value="ECO:0007669"/>
    <property type="project" value="TreeGrafter"/>
</dbReference>
<keyword evidence="14" id="KW-1185">Reference proteome</keyword>
<comment type="function">
    <text evidence="10">Component of the FACT complex, a general chromatin factor that acts to reorganize nucleosomes. The FACT complex is involved in multiple processes that require DNA as a template such as mRNA elongation, DNA replication and DNA repair. During transcription elongation the FACT complex acts as a histone chaperone that both destabilizes and restores nucleosomal structure. It facilitates the passage of RNA polymerase II and transcription by promoting the dissociation of one histone H2A-H2B dimer from the nucleosome, then subsequently promotes the reestablishment of the nucleosome following the passage of RNA polymerase II.</text>
</comment>
<dbReference type="GO" id="GO:0006281">
    <property type="term" value="P:DNA repair"/>
    <property type="evidence" value="ECO:0007669"/>
    <property type="project" value="UniProtKB-KW"/>
</dbReference>
<dbReference type="Pfam" id="PF00505">
    <property type="entry name" value="HMG_box"/>
    <property type="match status" value="1"/>
</dbReference>
<dbReference type="Pfam" id="PF08512">
    <property type="entry name" value="Rttp106-like_middle"/>
    <property type="match status" value="1"/>
</dbReference>
<name>A0A0R3TL40_RODNA</name>
<dbReference type="WBParaSite" id="HNAJ_0000793101-mRNA-1">
    <property type="protein sequence ID" value="HNAJ_0000793101-mRNA-1"/>
    <property type="gene ID" value="HNAJ_0000793101"/>
</dbReference>
<dbReference type="Gene3D" id="2.30.29.220">
    <property type="entry name" value="Structure-specific recognition protein (SSRP1)"/>
    <property type="match status" value="1"/>
</dbReference>
<dbReference type="SUPFAM" id="SSF47095">
    <property type="entry name" value="HMG-box"/>
    <property type="match status" value="1"/>
</dbReference>
<gene>
    <name evidence="13" type="ORF">HNAJ_LOCUS7927</name>
</gene>
<keyword evidence="4 10" id="KW-0227">DNA damage</keyword>
<dbReference type="Gene3D" id="2.30.29.150">
    <property type="match status" value="1"/>
</dbReference>
<dbReference type="InterPro" id="IPR050454">
    <property type="entry name" value="RTT106/SSRP1_HistChap/FACT"/>
</dbReference>
<keyword evidence="6 10" id="KW-0804">Transcription</keyword>
<reference evidence="13 14" key="2">
    <citation type="submission" date="2018-11" db="EMBL/GenBank/DDBJ databases">
        <authorList>
            <consortium name="Pathogen Informatics"/>
        </authorList>
    </citation>
    <scope>NUCLEOTIDE SEQUENCE [LARGE SCALE GENOMIC DNA]</scope>
</reference>
<dbReference type="SMART" id="SM00398">
    <property type="entry name" value="HMG"/>
    <property type="match status" value="1"/>
</dbReference>
<organism evidence="15">
    <name type="scientific">Rodentolepis nana</name>
    <name type="common">Dwarf tapeworm</name>
    <name type="synonym">Hymenolepis nana</name>
    <dbReference type="NCBI Taxonomy" id="102285"/>
    <lineage>
        <taxon>Eukaryota</taxon>
        <taxon>Metazoa</taxon>
        <taxon>Spiralia</taxon>
        <taxon>Lophotrochozoa</taxon>
        <taxon>Platyhelminthes</taxon>
        <taxon>Cestoda</taxon>
        <taxon>Eucestoda</taxon>
        <taxon>Cyclophyllidea</taxon>
        <taxon>Hymenolepididae</taxon>
        <taxon>Rodentolepis</taxon>
    </lineage>
</organism>
<comment type="subcellular location">
    <subcellularLocation>
        <location evidence="10">Nucleus</location>
    </subcellularLocation>
    <subcellularLocation>
        <location evidence="10">Chromosome</location>
    </subcellularLocation>
</comment>
<dbReference type="Pfam" id="PF03531">
    <property type="entry name" value="SSrecog"/>
    <property type="match status" value="1"/>
</dbReference>
<keyword evidence="7 10" id="KW-0234">DNA repair</keyword>
<dbReference type="GO" id="GO:0035101">
    <property type="term" value="C:FACT complex"/>
    <property type="evidence" value="ECO:0007669"/>
    <property type="project" value="TreeGrafter"/>
</dbReference>
<feature type="DNA-binding region" description="HMG box" evidence="9">
    <location>
        <begin position="567"/>
        <end position="636"/>
    </location>
</feature>
<feature type="region of interest" description="Disordered" evidence="11">
    <location>
        <begin position="646"/>
        <end position="714"/>
    </location>
</feature>
<evidence type="ECO:0000256" key="7">
    <source>
        <dbReference type="ARBA" id="ARBA00023204"/>
    </source>
</evidence>
<dbReference type="InterPro" id="IPR011993">
    <property type="entry name" value="PH-like_dom_sf"/>
</dbReference>
<evidence type="ECO:0000256" key="6">
    <source>
        <dbReference type="ARBA" id="ARBA00023163"/>
    </source>
</evidence>
<keyword evidence="5 10" id="KW-0805">Transcription regulation</keyword>
<dbReference type="InterPro" id="IPR013719">
    <property type="entry name" value="RTT106/SPT16-like_middle_dom"/>
</dbReference>
<dbReference type="FunFam" id="2.30.29.30:FF:000098">
    <property type="entry name" value="Fact complex subunit ssrp1"/>
    <property type="match status" value="1"/>
</dbReference>
<dbReference type="Gene3D" id="1.10.30.10">
    <property type="entry name" value="High mobility group box domain"/>
    <property type="match status" value="1"/>
</dbReference>
<dbReference type="FunFam" id="2.30.29.150:FF:000001">
    <property type="entry name" value="Fact complex subunit ssrp1"/>
    <property type="match status" value="1"/>
</dbReference>
<evidence type="ECO:0000256" key="4">
    <source>
        <dbReference type="ARBA" id="ARBA00022763"/>
    </source>
</evidence>
<dbReference type="InterPro" id="IPR000969">
    <property type="entry name" value="SSRP1/POB3"/>
</dbReference>
<comment type="similarity">
    <text evidence="1 10">Belongs to the SSRP1 family.</text>
</comment>
<dbReference type="STRING" id="102285.A0A0R3TL40"/>
<keyword evidence="9" id="KW-0238">DNA-binding</keyword>
<sequence length="714" mass="80592">MSELYFENITQEIRGHTYPGKLRLKPTELMFKNESTGKVDHFSSNDIDSAQWVNRAAGQCLRLKLRNDSVHRYDGFGEIEAEKFSSYFKKNFNMDVEKREISYKGFNWGDVVFEGNVLEFVCKNALAFDVPLSNISNASSNKNEVILEFHPNDDAELCLSEMRFHTPSTETDKDGAATEIYNQVIDKADIIQVTGDSLVEFKGISYLQPRGRYDVKLYTTFIHLHGKSFDYKIPKNTIIRFLLLPHPDNRQMFFAAQVDPPLKHGQTRYHIIVMVFEKDKDVEIELTATDDYLQKNYEGKLTQVMVGPEYDLFARLCKILYGQKITGPGSFKSKNGGSAIACSHKTCVGLLYPLERGFFFVPRPPVSIRFEEIASVNFSRGTGALRSFDFDIETRVGVTHTFVSIERDEYHKLYDYVRDKRLSIKNIEDNETAYRAKKDEIWSSSDESHDAYLNQVKAEGRERTAEHAHASSGTFAGADFSDDDDDDEDFNPPEMDSSEDDIAEEYDSNAESSESASSDGGKSESGSSSKRRRHRKEHKHRSSHHKKHSTAPRKSESKKSKRDPNAPPRPSSAYIIWFNENRQRIKESLGSSASITSVAKAAGEKWNNMSSDLKAKYQAQADKQKEKYEEDMKVYKAKIASGEIFVPKSIEKGKKKEKSKTATPKKSSGGASSSHSGAFKSAEYVEESETSSSSPKDKKGGGSDNDDSLSDMSD</sequence>
<dbReference type="InterPro" id="IPR038167">
    <property type="entry name" value="SSRP1_sf"/>
</dbReference>
<feature type="region of interest" description="Disordered" evidence="11">
    <location>
        <begin position="459"/>
        <end position="574"/>
    </location>
</feature>
<dbReference type="Pfam" id="PF21103">
    <property type="entry name" value="PH1_SSRP1-like"/>
    <property type="match status" value="1"/>
</dbReference>
<evidence type="ECO:0000256" key="8">
    <source>
        <dbReference type="ARBA" id="ARBA00023242"/>
    </source>
</evidence>
<feature type="compositionally biased region" description="Low complexity" evidence="11">
    <location>
        <begin position="511"/>
        <end position="528"/>
    </location>
</feature>
<evidence type="ECO:0000256" key="2">
    <source>
        <dbReference type="ARBA" id="ARBA00022454"/>
    </source>
</evidence>
<evidence type="ECO:0000313" key="14">
    <source>
        <dbReference type="Proteomes" id="UP000278807"/>
    </source>
</evidence>
<dbReference type="InterPro" id="IPR024954">
    <property type="entry name" value="SSRP1_DD"/>
</dbReference>
<evidence type="ECO:0000256" key="9">
    <source>
        <dbReference type="PROSITE-ProRule" id="PRU00267"/>
    </source>
</evidence>
<accession>A0A0R3TL40</accession>
<dbReference type="GO" id="GO:1902275">
    <property type="term" value="P:regulation of chromatin organization"/>
    <property type="evidence" value="ECO:0007669"/>
    <property type="project" value="TreeGrafter"/>
</dbReference>
<evidence type="ECO:0000256" key="10">
    <source>
        <dbReference type="RuleBase" id="RU364013"/>
    </source>
</evidence>
<feature type="compositionally biased region" description="Acidic residues" evidence="11">
    <location>
        <begin position="704"/>
        <end position="714"/>
    </location>
</feature>
<dbReference type="PANTHER" id="PTHR45849">
    <property type="entry name" value="FACT COMPLEX SUBUNIT SSRP1"/>
    <property type="match status" value="1"/>
</dbReference>
<dbReference type="PRINTS" id="PR00887">
    <property type="entry name" value="SSRCOGNITION"/>
</dbReference>